<reference evidence="8 9" key="1">
    <citation type="submission" date="2016-06" db="EMBL/GenBank/DDBJ databases">
        <authorList>
            <person name="Kjaerup R.B."/>
            <person name="Dalgaard T.S."/>
            <person name="Juul-Madsen H.R."/>
        </authorList>
    </citation>
    <scope>NUCLEOTIDE SEQUENCE [LARGE SCALE GENOMIC DNA]</scope>
    <source>
        <strain evidence="8 9">DSM 16361</strain>
    </source>
</reference>
<keyword evidence="4 6" id="KW-1133">Transmembrane helix</keyword>
<dbReference type="OrthoDB" id="196472at2"/>
<dbReference type="PANTHER" id="PTHR30485:SF2">
    <property type="entry name" value="BLL0597 PROTEIN"/>
    <property type="match status" value="1"/>
</dbReference>
<keyword evidence="3 6" id="KW-0812">Transmembrane</keyword>
<keyword evidence="2" id="KW-1003">Cell membrane</keyword>
<dbReference type="Pfam" id="PF01292">
    <property type="entry name" value="Ni_hydr_CYTB"/>
    <property type="match status" value="1"/>
</dbReference>
<evidence type="ECO:0000313" key="9">
    <source>
        <dbReference type="Proteomes" id="UP000214566"/>
    </source>
</evidence>
<dbReference type="GO" id="GO:0009055">
    <property type="term" value="F:electron transfer activity"/>
    <property type="evidence" value="ECO:0007669"/>
    <property type="project" value="InterPro"/>
</dbReference>
<proteinExistence type="predicted"/>
<dbReference type="InterPro" id="IPR051542">
    <property type="entry name" value="Hydrogenase_cytochrome"/>
</dbReference>
<dbReference type="Gene3D" id="1.20.950.20">
    <property type="entry name" value="Transmembrane di-heme cytochromes, Chain C"/>
    <property type="match status" value="1"/>
</dbReference>
<evidence type="ECO:0000256" key="1">
    <source>
        <dbReference type="ARBA" id="ARBA00004651"/>
    </source>
</evidence>
<comment type="subcellular location">
    <subcellularLocation>
        <location evidence="1">Cell membrane</location>
        <topology evidence="1">Multi-pass membrane protein</topology>
    </subcellularLocation>
</comment>
<name>A0A238D165_THIDL</name>
<feature type="transmembrane region" description="Helical" evidence="6">
    <location>
        <begin position="160"/>
        <end position="178"/>
    </location>
</feature>
<protein>
    <submittedName>
        <fullName evidence="8">Putative Cytochrome b561 family protein</fullName>
    </submittedName>
</protein>
<evidence type="ECO:0000256" key="3">
    <source>
        <dbReference type="ARBA" id="ARBA00022692"/>
    </source>
</evidence>
<dbReference type="AlphaFoldDB" id="A0A238D165"/>
<dbReference type="GO" id="GO:0020037">
    <property type="term" value="F:heme binding"/>
    <property type="evidence" value="ECO:0007669"/>
    <property type="project" value="TreeGrafter"/>
</dbReference>
<evidence type="ECO:0000313" key="8">
    <source>
        <dbReference type="EMBL" id="SBP86940.1"/>
    </source>
</evidence>
<evidence type="ECO:0000256" key="5">
    <source>
        <dbReference type="ARBA" id="ARBA00023136"/>
    </source>
</evidence>
<feature type="domain" description="Cytochrome b561 bacterial/Ni-hydrogenase" evidence="7">
    <location>
        <begin position="32"/>
        <end position="191"/>
    </location>
</feature>
<gene>
    <name evidence="8" type="ORF">THIARS_50188</name>
</gene>
<evidence type="ECO:0000256" key="4">
    <source>
        <dbReference type="ARBA" id="ARBA00022989"/>
    </source>
</evidence>
<accession>A0A238D165</accession>
<dbReference type="InterPro" id="IPR011577">
    <property type="entry name" value="Cyt_b561_bac/Ni-Hgenase"/>
</dbReference>
<dbReference type="GO" id="GO:0022904">
    <property type="term" value="P:respiratory electron transport chain"/>
    <property type="evidence" value="ECO:0007669"/>
    <property type="project" value="InterPro"/>
</dbReference>
<dbReference type="SUPFAM" id="SSF81342">
    <property type="entry name" value="Transmembrane di-heme cytochromes"/>
    <property type="match status" value="1"/>
</dbReference>
<dbReference type="GO" id="GO:0005886">
    <property type="term" value="C:plasma membrane"/>
    <property type="evidence" value="ECO:0007669"/>
    <property type="project" value="UniProtKB-SubCell"/>
</dbReference>
<keyword evidence="9" id="KW-1185">Reference proteome</keyword>
<dbReference type="EMBL" id="FLMQ01000045">
    <property type="protein sequence ID" value="SBP86940.1"/>
    <property type="molecule type" value="Genomic_DNA"/>
</dbReference>
<evidence type="ECO:0000256" key="6">
    <source>
        <dbReference type="SAM" id="Phobius"/>
    </source>
</evidence>
<evidence type="ECO:0000259" key="7">
    <source>
        <dbReference type="Pfam" id="PF01292"/>
    </source>
</evidence>
<dbReference type="Proteomes" id="UP000214566">
    <property type="component" value="Unassembled WGS sequence"/>
</dbReference>
<dbReference type="PANTHER" id="PTHR30485">
    <property type="entry name" value="NI/FE-HYDROGENASE 1 B-TYPE CYTOCHROME SUBUNIT"/>
    <property type="match status" value="1"/>
</dbReference>
<organism evidence="8 9">
    <name type="scientific">Thiomonas delicata</name>
    <name type="common">Thiomonas cuprina</name>
    <dbReference type="NCBI Taxonomy" id="364030"/>
    <lineage>
        <taxon>Bacteria</taxon>
        <taxon>Pseudomonadati</taxon>
        <taxon>Pseudomonadota</taxon>
        <taxon>Betaproteobacteria</taxon>
        <taxon>Burkholderiales</taxon>
        <taxon>Thiomonas</taxon>
    </lineage>
</organism>
<keyword evidence="5 6" id="KW-0472">Membrane</keyword>
<feature type="transmembrane region" description="Helical" evidence="6">
    <location>
        <begin position="118"/>
        <end position="140"/>
    </location>
</feature>
<sequence length="196" mass="21971">MKRKQQTRAGRSRVRSAVSDVRRPASSAALVPWPIRVYHWALAGSWTAAWLVEPVWRQPHQWLGYGLAALLAWRLAYGVIGPREWRFASFVVSPRRALRYARQLVRGDAPLSPGYNPLAAWAIVAMMSLLGGVALSGHLLTLERFWGDETLESLHAGLVNSMWLLVGLHLSGVALASLRSRQWLPLAMITGRRRPH</sequence>
<dbReference type="InterPro" id="IPR016174">
    <property type="entry name" value="Di-haem_cyt_TM"/>
</dbReference>
<evidence type="ECO:0000256" key="2">
    <source>
        <dbReference type="ARBA" id="ARBA00022475"/>
    </source>
</evidence>